<feature type="transmembrane region" description="Helical" evidence="5">
    <location>
        <begin position="365"/>
        <end position="385"/>
    </location>
</feature>
<dbReference type="AlphaFoldDB" id="A0A923NC58"/>
<feature type="transmembrane region" description="Helical" evidence="5">
    <location>
        <begin position="397"/>
        <end position="416"/>
    </location>
</feature>
<gene>
    <name evidence="7" type="ORF">H8876_05655</name>
</gene>
<dbReference type="GO" id="GO:0016020">
    <property type="term" value="C:membrane"/>
    <property type="evidence" value="ECO:0007669"/>
    <property type="project" value="UniProtKB-SubCell"/>
</dbReference>
<sequence length="454" mass="49261">MSNQNGSNGSAPAELARVLTLRSLVFYGIAFIIPLAFFTTYGIVTNTTHGHVSMTYVVATLCMVFTAYSYCRMSKAFPSSGSVYAYATETFNPYIGFIAGWTIVLGYMFLPMLNYLASAIFMQAALPSIPLWVWVVLFTVIVTGANLLGIRVADIFNNVVVIIQLIFLVVLLIMTVRYITGHDLALNMSAFYNSEEFANMGGVKGIASGAAIVCLAYLGFDGIAALGEEAIEPKKNIPKALMICCIGVGAMYVIFTYLLQAAWPTAWNEIENLDGGAVEVIAHVANAGMSYFFIAAYVVGCIAASINAVASASRVLYGMGRDGLLPKKCFGYINPKFHVPSYNILIMGAFGLTALFFSLTIASCLINFGALLGFTFVNVSVIGHYYVKNKQRTAGDFFRHLLVPLVGAIYTMYMLINLSGTSIIYGIIWLVIGIVWLAIVTKGFKKSVTMSLDE</sequence>
<dbReference type="PANTHER" id="PTHR42770:SF8">
    <property type="entry name" value="PUTRESCINE IMPORTER PUUP"/>
    <property type="match status" value="1"/>
</dbReference>
<feature type="transmembrane region" description="Helical" evidence="5">
    <location>
        <begin position="155"/>
        <end position="180"/>
    </location>
</feature>
<protein>
    <submittedName>
        <fullName evidence="7">APC family permease</fullName>
    </submittedName>
</protein>
<keyword evidence="2 5" id="KW-0812">Transmembrane</keyword>
<feature type="transmembrane region" description="Helical" evidence="5">
    <location>
        <begin position="291"/>
        <end position="317"/>
    </location>
</feature>
<proteinExistence type="predicted"/>
<feature type="transmembrane region" description="Helical" evidence="5">
    <location>
        <begin position="337"/>
        <end position="359"/>
    </location>
</feature>
<organism evidence="7 8">
    <name type="scientific">Lentihominibacter faecis</name>
    <dbReference type="NCBI Taxonomy" id="2764712"/>
    <lineage>
        <taxon>Bacteria</taxon>
        <taxon>Bacillati</taxon>
        <taxon>Bacillota</taxon>
        <taxon>Clostridia</taxon>
        <taxon>Peptostreptococcales</taxon>
        <taxon>Anaerovoracaceae</taxon>
        <taxon>Lentihominibacter</taxon>
    </lineage>
</organism>
<dbReference type="Pfam" id="PF00324">
    <property type="entry name" value="AA_permease"/>
    <property type="match status" value="1"/>
</dbReference>
<keyword evidence="8" id="KW-1185">Reference proteome</keyword>
<dbReference type="PIRSF" id="PIRSF006060">
    <property type="entry name" value="AA_transporter"/>
    <property type="match status" value="1"/>
</dbReference>
<evidence type="ECO:0000256" key="4">
    <source>
        <dbReference type="ARBA" id="ARBA00023136"/>
    </source>
</evidence>
<feature type="transmembrane region" description="Helical" evidence="5">
    <location>
        <begin position="200"/>
        <end position="220"/>
    </location>
</feature>
<evidence type="ECO:0000256" key="3">
    <source>
        <dbReference type="ARBA" id="ARBA00022989"/>
    </source>
</evidence>
<evidence type="ECO:0000313" key="7">
    <source>
        <dbReference type="EMBL" id="MBC5999481.1"/>
    </source>
</evidence>
<keyword evidence="4 5" id="KW-0472">Membrane</keyword>
<dbReference type="PANTHER" id="PTHR42770">
    <property type="entry name" value="AMINO ACID TRANSPORTER-RELATED"/>
    <property type="match status" value="1"/>
</dbReference>
<dbReference type="RefSeq" id="WP_249286912.1">
    <property type="nucleotide sequence ID" value="NZ_JACRWC010000070.1"/>
</dbReference>
<reference evidence="7" key="1">
    <citation type="submission" date="2020-08" db="EMBL/GenBank/DDBJ databases">
        <authorList>
            <person name="Liu C."/>
            <person name="Sun Q."/>
        </authorList>
    </citation>
    <scope>NUCLEOTIDE SEQUENCE</scope>
    <source>
        <strain evidence="7">BX16</strain>
    </source>
</reference>
<feature type="transmembrane region" description="Helical" evidence="5">
    <location>
        <begin position="129"/>
        <end position="148"/>
    </location>
</feature>
<dbReference type="InterPro" id="IPR004841">
    <property type="entry name" value="AA-permease/SLC12A_dom"/>
</dbReference>
<keyword evidence="3 5" id="KW-1133">Transmembrane helix</keyword>
<evidence type="ECO:0000313" key="8">
    <source>
        <dbReference type="Proteomes" id="UP000644115"/>
    </source>
</evidence>
<name>A0A923NC58_9FIRM</name>
<dbReference type="EMBL" id="JACRWC010000070">
    <property type="protein sequence ID" value="MBC5999481.1"/>
    <property type="molecule type" value="Genomic_DNA"/>
</dbReference>
<feature type="transmembrane region" description="Helical" evidence="5">
    <location>
        <begin position="50"/>
        <end position="70"/>
    </location>
</feature>
<evidence type="ECO:0000259" key="6">
    <source>
        <dbReference type="Pfam" id="PF00324"/>
    </source>
</evidence>
<feature type="transmembrane region" description="Helical" evidence="5">
    <location>
        <begin position="91"/>
        <end position="109"/>
    </location>
</feature>
<feature type="domain" description="Amino acid permease/ SLC12A" evidence="6">
    <location>
        <begin position="25"/>
        <end position="423"/>
    </location>
</feature>
<dbReference type="InterPro" id="IPR050367">
    <property type="entry name" value="APC_superfamily"/>
</dbReference>
<dbReference type="Proteomes" id="UP000644115">
    <property type="component" value="Unassembled WGS sequence"/>
</dbReference>
<evidence type="ECO:0000256" key="5">
    <source>
        <dbReference type="SAM" id="Phobius"/>
    </source>
</evidence>
<comment type="caution">
    <text evidence="7">The sequence shown here is derived from an EMBL/GenBank/DDBJ whole genome shotgun (WGS) entry which is preliminary data.</text>
</comment>
<accession>A0A923NC58</accession>
<feature type="transmembrane region" description="Helical" evidence="5">
    <location>
        <begin position="240"/>
        <end position="259"/>
    </location>
</feature>
<dbReference type="GO" id="GO:0055085">
    <property type="term" value="P:transmembrane transport"/>
    <property type="evidence" value="ECO:0007669"/>
    <property type="project" value="InterPro"/>
</dbReference>
<evidence type="ECO:0000256" key="2">
    <source>
        <dbReference type="ARBA" id="ARBA00022692"/>
    </source>
</evidence>
<dbReference type="Gene3D" id="1.20.1740.10">
    <property type="entry name" value="Amino acid/polyamine transporter I"/>
    <property type="match status" value="1"/>
</dbReference>
<comment type="subcellular location">
    <subcellularLocation>
        <location evidence="1">Membrane</location>
        <topology evidence="1">Multi-pass membrane protein</topology>
    </subcellularLocation>
</comment>
<evidence type="ECO:0000256" key="1">
    <source>
        <dbReference type="ARBA" id="ARBA00004141"/>
    </source>
</evidence>
<feature type="transmembrane region" description="Helical" evidence="5">
    <location>
        <begin position="422"/>
        <end position="440"/>
    </location>
</feature>
<feature type="transmembrane region" description="Helical" evidence="5">
    <location>
        <begin position="24"/>
        <end position="44"/>
    </location>
</feature>